<dbReference type="PANTHER" id="PTHR43094:SF1">
    <property type="entry name" value="AMINOTRANSFERASE CLASS-III"/>
    <property type="match status" value="1"/>
</dbReference>
<keyword evidence="4" id="KW-0032">Aminotransferase</keyword>
<dbReference type="InterPro" id="IPR005814">
    <property type="entry name" value="Aminotrans_3"/>
</dbReference>
<dbReference type="AlphaFoldDB" id="A0AAE8HXP9"/>
<evidence type="ECO:0000256" key="3">
    <source>
        <dbReference type="RuleBase" id="RU003560"/>
    </source>
</evidence>
<dbReference type="Proteomes" id="UP000185487">
    <property type="component" value="Plasmid CBMB27-p1"/>
</dbReference>
<organism evidence="5 7">
    <name type="scientific">Methylobacterium phyllosphaerae</name>
    <dbReference type="NCBI Taxonomy" id="418223"/>
    <lineage>
        <taxon>Bacteria</taxon>
        <taxon>Pseudomonadati</taxon>
        <taxon>Pseudomonadota</taxon>
        <taxon>Alphaproteobacteria</taxon>
        <taxon>Hyphomicrobiales</taxon>
        <taxon>Methylobacteriaceae</taxon>
        <taxon>Methylobacterium</taxon>
    </lineage>
</organism>
<keyword evidence="6" id="KW-1185">Reference proteome</keyword>
<comment type="similarity">
    <text evidence="1 3">Belongs to the class-III pyridoxal-phosphate-dependent aminotransferase family.</text>
</comment>
<dbReference type="GO" id="GO:0030170">
    <property type="term" value="F:pyridoxal phosphate binding"/>
    <property type="evidence" value="ECO:0007669"/>
    <property type="project" value="InterPro"/>
</dbReference>
<dbReference type="SUPFAM" id="SSF53383">
    <property type="entry name" value="PLP-dependent transferases"/>
    <property type="match status" value="1"/>
</dbReference>
<evidence type="ECO:0000313" key="7">
    <source>
        <dbReference type="Proteomes" id="UP000199140"/>
    </source>
</evidence>
<keyword evidence="2 3" id="KW-0663">Pyridoxal phosphate</keyword>
<dbReference type="InterPro" id="IPR015421">
    <property type="entry name" value="PyrdxlP-dep_Trfase_major"/>
</dbReference>
<keyword evidence="4" id="KW-0808">Transferase</keyword>
<accession>A0AAE8HXP9</accession>
<dbReference type="Gene3D" id="3.40.640.10">
    <property type="entry name" value="Type I PLP-dependent aspartate aminotransferase-like (Major domain)"/>
    <property type="match status" value="1"/>
</dbReference>
<reference evidence="4 6" key="1">
    <citation type="submission" date="2016-04" db="EMBL/GenBank/DDBJ databases">
        <title>Complete genome sequencing and analysis of CBMB27, Methylobacterium phyllosphaerae isolated from leaf tissues of rice (Oryza sativa L.).</title>
        <authorList>
            <person name="Lee Y."/>
            <person name="Hwangbo K."/>
            <person name="Chung H."/>
            <person name="Yoo J."/>
            <person name="Kim K.Y."/>
            <person name="Sa T.M."/>
            <person name="Um Y."/>
            <person name="Madhaiyan M."/>
        </authorList>
    </citation>
    <scope>NUCLEOTIDE SEQUENCE [LARGE SCALE GENOMIC DNA]</scope>
    <source>
        <strain evidence="4 6">CBMB27</strain>
        <plasmid evidence="4 6">CBMB27-p1</plasmid>
    </source>
</reference>
<evidence type="ECO:0000256" key="1">
    <source>
        <dbReference type="ARBA" id="ARBA00008954"/>
    </source>
</evidence>
<proteinExistence type="inferred from homology"/>
<dbReference type="Proteomes" id="UP000199140">
    <property type="component" value="Unassembled WGS sequence"/>
</dbReference>
<dbReference type="GO" id="GO:0050322">
    <property type="term" value="F:taurine-2-oxoglutarate transaminase activity"/>
    <property type="evidence" value="ECO:0007669"/>
    <property type="project" value="UniProtKB-EC"/>
</dbReference>
<evidence type="ECO:0000256" key="2">
    <source>
        <dbReference type="ARBA" id="ARBA00022898"/>
    </source>
</evidence>
<dbReference type="PANTHER" id="PTHR43094">
    <property type="entry name" value="AMINOTRANSFERASE"/>
    <property type="match status" value="1"/>
</dbReference>
<evidence type="ECO:0000313" key="5">
    <source>
        <dbReference type="EMBL" id="SFH65453.1"/>
    </source>
</evidence>
<dbReference type="InterPro" id="IPR015424">
    <property type="entry name" value="PyrdxlP-dep_Trfase"/>
</dbReference>
<sequence length="458" mass="50108">MKEYADLNMSLLGGGLPPNKPRELDDDGHVVYGWRPQPKFTPLTFTRGENSRLWDRDGRCFIDIGAGQMSVNIGYGHPKIQNVMRRGASELTYVAPYFATEARSLLARRVAARLPGDLNYVFFCNGGSDAIETALKVARAYTGRTKIIAAWQSYHGATAGASAISGDARRLMAEPLIPGVGRFHVPGQYRSPFGATSMDEEVAMALEAVDNLFKLEGPNSVAAIVIEPIIGGSGLYVLPSKFLHGLRSICNKYGCLLIADETICAWGRCGEWFSSHRYGLVPDIITTAKGVTSGYMPFGLVGMNENIRDFFNDRAFVGGLTTEGHALACSVALANMEVYEEEALIERSSKLGEYLLNRLNEIFSRHSCIGEVRGSGLYAVIEFTADRGRKSSLAAKLQKNSNSLGDLVYSLLLERGIITMAKNDFLFVAPPLTIPEVDLDYAIKSIDEVVTDIDQYVD</sequence>
<dbReference type="GO" id="GO:0005829">
    <property type="term" value="C:cytosol"/>
    <property type="evidence" value="ECO:0007669"/>
    <property type="project" value="TreeGrafter"/>
</dbReference>
<dbReference type="KEGG" id="mphy:MCBMB27_05701"/>
<dbReference type="EMBL" id="CP015368">
    <property type="protein sequence ID" value="APT34992.1"/>
    <property type="molecule type" value="Genomic_DNA"/>
</dbReference>
<reference evidence="5 7" key="2">
    <citation type="submission" date="2016-10" db="EMBL/GenBank/DDBJ databases">
        <authorList>
            <person name="Varghese N."/>
            <person name="Submissions S."/>
        </authorList>
    </citation>
    <scope>NUCLEOTIDE SEQUENCE [LARGE SCALE GENOMIC DNA]</scope>
    <source>
        <strain evidence="5 7">CBMB27</strain>
    </source>
</reference>
<dbReference type="EC" id="2.6.1.55" evidence="4"/>
<name>A0AAE8HXP9_9HYPH</name>
<evidence type="ECO:0000313" key="4">
    <source>
        <dbReference type="EMBL" id="APT34992.1"/>
    </source>
</evidence>
<geneLocation type="plasmid" evidence="4 6">
    <name>CBMB27-p1</name>
</geneLocation>
<dbReference type="RefSeq" id="WP_083683990.1">
    <property type="nucleotide sequence ID" value="NZ_CP015368.1"/>
</dbReference>
<dbReference type="InterPro" id="IPR015422">
    <property type="entry name" value="PyrdxlP-dep_Trfase_small"/>
</dbReference>
<dbReference type="CDD" id="cd00610">
    <property type="entry name" value="OAT_like"/>
    <property type="match status" value="1"/>
</dbReference>
<protein>
    <submittedName>
        <fullName evidence="4">Aminotransferase YhxA</fullName>
        <ecNumber evidence="4">2.6.1.55</ecNumber>
    </submittedName>
    <submittedName>
        <fullName evidence="5">Taurine---2-oxoglutarate transaminase</fullName>
    </submittedName>
</protein>
<dbReference type="Gene3D" id="3.90.1150.10">
    <property type="entry name" value="Aspartate Aminotransferase, domain 1"/>
    <property type="match status" value="1"/>
</dbReference>
<evidence type="ECO:0000313" key="6">
    <source>
        <dbReference type="Proteomes" id="UP000185487"/>
    </source>
</evidence>
<gene>
    <name evidence="4" type="ORF">MCBMB27_05701</name>
    <name evidence="5" type="ORF">SAMN05192567_1409</name>
</gene>
<dbReference type="EMBL" id="FOPK01000040">
    <property type="protein sequence ID" value="SFH65453.1"/>
    <property type="molecule type" value="Genomic_DNA"/>
</dbReference>
<dbReference type="Pfam" id="PF00202">
    <property type="entry name" value="Aminotran_3"/>
    <property type="match status" value="1"/>
</dbReference>
<keyword evidence="4" id="KW-0614">Plasmid</keyword>